<dbReference type="EMBL" id="LT670849">
    <property type="protein sequence ID" value="SHN86777.1"/>
    <property type="molecule type" value="Genomic_DNA"/>
</dbReference>
<evidence type="ECO:0000313" key="1">
    <source>
        <dbReference type="EMBL" id="SHN86777.1"/>
    </source>
</evidence>
<dbReference type="AlphaFoldDB" id="A0A1M7UV28"/>
<dbReference type="InterPro" id="IPR006311">
    <property type="entry name" value="TAT_signal"/>
</dbReference>
<sequence length="160" mass="17050">MTIERPTFSSHEPSTSPQIGRRGLLCGLAAVPAATALASATLHASPAATPDPVFAAIEVHRTANAAHHAAIIKLNRLQKLHRFDGNFEEITGKACDDENEAFEVLIGAPATTLQGLVAKLDYLRAIADSDEAWMLDEREGGARLLIDSITESLRNVGVLS</sequence>
<dbReference type="PROSITE" id="PS51318">
    <property type="entry name" value="TAT"/>
    <property type="match status" value="1"/>
</dbReference>
<reference evidence="2" key="1">
    <citation type="submission" date="2016-11" db="EMBL/GenBank/DDBJ databases">
        <authorList>
            <person name="Varghese N."/>
            <person name="Submissions S."/>
        </authorList>
    </citation>
    <scope>NUCLEOTIDE SEQUENCE [LARGE SCALE GENOMIC DNA]</scope>
    <source>
        <strain evidence="2">GAS401</strain>
    </source>
</reference>
<gene>
    <name evidence="1" type="ORF">SAMN05444170_6828</name>
</gene>
<evidence type="ECO:0000313" key="2">
    <source>
        <dbReference type="Proteomes" id="UP000184096"/>
    </source>
</evidence>
<dbReference type="RefSeq" id="WP_156898844.1">
    <property type="nucleotide sequence ID" value="NZ_LT670849.1"/>
</dbReference>
<proteinExistence type="predicted"/>
<dbReference type="Proteomes" id="UP000184096">
    <property type="component" value="Chromosome I"/>
</dbReference>
<keyword evidence="2" id="KW-1185">Reference proteome</keyword>
<organism evidence="1 2">
    <name type="scientific">Bradyrhizobium erythrophlei</name>
    <dbReference type="NCBI Taxonomy" id="1437360"/>
    <lineage>
        <taxon>Bacteria</taxon>
        <taxon>Pseudomonadati</taxon>
        <taxon>Pseudomonadota</taxon>
        <taxon>Alphaproteobacteria</taxon>
        <taxon>Hyphomicrobiales</taxon>
        <taxon>Nitrobacteraceae</taxon>
        <taxon>Bradyrhizobium</taxon>
    </lineage>
</organism>
<name>A0A1M7UV28_9BRAD</name>
<protein>
    <submittedName>
        <fullName evidence="1">Uncharacterized protein</fullName>
    </submittedName>
</protein>
<dbReference type="OrthoDB" id="9911423at2"/>
<accession>A0A1M7UV28</accession>